<feature type="transmembrane region" description="Helical" evidence="8">
    <location>
        <begin position="93"/>
        <end position="111"/>
    </location>
</feature>
<feature type="region of interest" description="Disordered" evidence="7">
    <location>
        <begin position="1"/>
        <end position="50"/>
    </location>
</feature>
<feature type="domain" description="Major facilitator superfamily (MFS) profile" evidence="9">
    <location>
        <begin position="57"/>
        <end position="441"/>
    </location>
</feature>
<accession>A0ABX5Z6R8</accession>
<evidence type="ECO:0000256" key="1">
    <source>
        <dbReference type="ARBA" id="ARBA00004651"/>
    </source>
</evidence>
<dbReference type="Pfam" id="PF07690">
    <property type="entry name" value="MFS_1"/>
    <property type="match status" value="1"/>
</dbReference>
<dbReference type="InterPro" id="IPR020846">
    <property type="entry name" value="MFS_dom"/>
</dbReference>
<sequence length="451" mass="47116">MLGEFSRPRRPPRRRRSTLAHPQRRTPVTQIDTTRATPSTRRAPRPHSGWDAPTRVRITLTAASIFVLLVGANLITPLFPLFSARLGLTTSDVTLAFVAYIVPLVVGLPIVGHWSDHYGRRAVMAVAVVVALLGTAAFVTAQSLGALVLGRALHGAAVALATGTAAASLRDLLRERSELATALTLLSSAGGVAAGPFIGGLLSQFGDPMHTPYLVHGAAVVVLLGLLIAVKPLPPVAPPPADHPRWLTLMPAMPRVSATTRRIFTLAAATGFLSFAVFGYFLAIAPGRYADLLGGSRLMAGMLATIALGSSAAAQLAPIRGAHKAAVALTLMTGGLALAFYADHAHTAPALVVAGFLIGGGQGVAFRTLFATMSALTPPREVARSVSLMYVVTYCGSAIPVLVLGMAIDHFGADTPVGVYFLATIVMAALLALACLRYRVPARDEFAHHGH</sequence>
<feature type="transmembrane region" description="Helical" evidence="8">
    <location>
        <begin position="179"/>
        <end position="201"/>
    </location>
</feature>
<comment type="subcellular location">
    <subcellularLocation>
        <location evidence="1">Cell membrane</location>
        <topology evidence="1">Multi-pass membrane protein</topology>
    </subcellularLocation>
</comment>
<keyword evidence="6 8" id="KW-0472">Membrane</keyword>
<evidence type="ECO:0000256" key="2">
    <source>
        <dbReference type="ARBA" id="ARBA00022448"/>
    </source>
</evidence>
<evidence type="ECO:0000313" key="10">
    <source>
        <dbReference type="EMBL" id="QEH92509.1"/>
    </source>
</evidence>
<dbReference type="InterPro" id="IPR050171">
    <property type="entry name" value="MFS_Transporters"/>
</dbReference>
<protein>
    <submittedName>
        <fullName evidence="10">MFS transporter</fullName>
    </submittedName>
</protein>
<feature type="transmembrane region" description="Helical" evidence="8">
    <location>
        <begin position="263"/>
        <end position="286"/>
    </location>
</feature>
<dbReference type="Gene3D" id="1.20.1250.20">
    <property type="entry name" value="MFS general substrate transporter like domains"/>
    <property type="match status" value="1"/>
</dbReference>
<feature type="compositionally biased region" description="Basic residues" evidence="7">
    <location>
        <begin position="8"/>
        <end position="24"/>
    </location>
</feature>
<evidence type="ECO:0000256" key="7">
    <source>
        <dbReference type="SAM" id="MobiDB-lite"/>
    </source>
</evidence>
<evidence type="ECO:0000256" key="5">
    <source>
        <dbReference type="ARBA" id="ARBA00022989"/>
    </source>
</evidence>
<dbReference type="PROSITE" id="PS50850">
    <property type="entry name" value="MFS"/>
    <property type="match status" value="1"/>
</dbReference>
<dbReference type="InterPro" id="IPR036259">
    <property type="entry name" value="MFS_trans_sf"/>
</dbReference>
<feature type="transmembrane region" description="Helical" evidence="8">
    <location>
        <begin position="58"/>
        <end position="81"/>
    </location>
</feature>
<dbReference type="InterPro" id="IPR011701">
    <property type="entry name" value="MFS"/>
</dbReference>
<keyword evidence="5 8" id="KW-1133">Transmembrane helix</keyword>
<evidence type="ECO:0000259" key="9">
    <source>
        <dbReference type="PROSITE" id="PS50850"/>
    </source>
</evidence>
<keyword evidence="2" id="KW-0813">Transport</keyword>
<keyword evidence="4 8" id="KW-0812">Transmembrane</keyword>
<evidence type="ECO:0000256" key="4">
    <source>
        <dbReference type="ARBA" id="ARBA00022692"/>
    </source>
</evidence>
<keyword evidence="11" id="KW-1185">Reference proteome</keyword>
<proteinExistence type="predicted"/>
<feature type="transmembrane region" description="Helical" evidence="8">
    <location>
        <begin position="298"/>
        <end position="318"/>
    </location>
</feature>
<dbReference type="Proteomes" id="UP000323565">
    <property type="component" value="Chromosome"/>
</dbReference>
<reference evidence="10 11" key="1">
    <citation type="submission" date="2019-08" db="EMBL/GenBank/DDBJ databases">
        <title>Dermacoccus abyssi strain HZAU 226, whole genome Nanopore sequencing project.</title>
        <authorList>
            <person name="Guo A."/>
            <person name="Zhang X."/>
            <person name="Ruan Y."/>
            <person name="Liu W."/>
            <person name="Chen Q."/>
            <person name="Gu L."/>
        </authorList>
    </citation>
    <scope>NUCLEOTIDE SEQUENCE [LARGE SCALE GENOMIC DNA]</scope>
    <source>
        <strain evidence="10 11">HZAU 226</strain>
    </source>
</reference>
<evidence type="ECO:0000256" key="3">
    <source>
        <dbReference type="ARBA" id="ARBA00022475"/>
    </source>
</evidence>
<evidence type="ECO:0000256" key="6">
    <source>
        <dbReference type="ARBA" id="ARBA00023136"/>
    </source>
</evidence>
<gene>
    <name evidence="10" type="ORF">FV141_02350</name>
</gene>
<feature type="transmembrane region" description="Helical" evidence="8">
    <location>
        <begin position="213"/>
        <end position="230"/>
    </location>
</feature>
<organism evidence="10 11">
    <name type="scientific">Dermacoccus abyssi</name>
    <dbReference type="NCBI Taxonomy" id="322596"/>
    <lineage>
        <taxon>Bacteria</taxon>
        <taxon>Bacillati</taxon>
        <taxon>Actinomycetota</taxon>
        <taxon>Actinomycetes</taxon>
        <taxon>Micrococcales</taxon>
        <taxon>Dermacoccaceae</taxon>
        <taxon>Dermacoccus</taxon>
    </lineage>
</organism>
<feature type="transmembrane region" description="Helical" evidence="8">
    <location>
        <begin position="348"/>
        <end position="370"/>
    </location>
</feature>
<feature type="transmembrane region" description="Helical" evidence="8">
    <location>
        <begin position="325"/>
        <end position="342"/>
    </location>
</feature>
<dbReference type="PANTHER" id="PTHR23517:SF13">
    <property type="entry name" value="MAJOR FACILITATOR SUPERFAMILY MFS_1"/>
    <property type="match status" value="1"/>
</dbReference>
<dbReference type="SUPFAM" id="SSF103473">
    <property type="entry name" value="MFS general substrate transporter"/>
    <property type="match status" value="1"/>
</dbReference>
<evidence type="ECO:0000256" key="8">
    <source>
        <dbReference type="SAM" id="Phobius"/>
    </source>
</evidence>
<keyword evidence="3" id="KW-1003">Cell membrane</keyword>
<dbReference type="PANTHER" id="PTHR23517">
    <property type="entry name" value="RESISTANCE PROTEIN MDTM, PUTATIVE-RELATED-RELATED"/>
    <property type="match status" value="1"/>
</dbReference>
<feature type="transmembrane region" description="Helical" evidence="8">
    <location>
        <begin position="417"/>
        <end position="436"/>
    </location>
</feature>
<evidence type="ECO:0000313" key="11">
    <source>
        <dbReference type="Proteomes" id="UP000323565"/>
    </source>
</evidence>
<name>A0ABX5Z6R8_9MICO</name>
<feature type="transmembrane region" description="Helical" evidence="8">
    <location>
        <begin position="147"/>
        <end position="167"/>
    </location>
</feature>
<feature type="transmembrane region" description="Helical" evidence="8">
    <location>
        <begin position="391"/>
        <end position="411"/>
    </location>
</feature>
<feature type="transmembrane region" description="Helical" evidence="8">
    <location>
        <begin position="123"/>
        <end position="141"/>
    </location>
</feature>
<dbReference type="EMBL" id="CP043031">
    <property type="protein sequence ID" value="QEH92509.1"/>
    <property type="molecule type" value="Genomic_DNA"/>
</dbReference>